<feature type="compositionally biased region" description="Basic and acidic residues" evidence="1">
    <location>
        <begin position="57"/>
        <end position="75"/>
    </location>
</feature>
<reference evidence="2 3" key="1">
    <citation type="submission" date="2020-06" db="EMBL/GenBank/DDBJ databases">
        <title>Transcriptomic and genomic resources for Thalictrum thalictroides and T. hernandezii: Facilitating candidate gene discovery in an emerging model plant lineage.</title>
        <authorList>
            <person name="Arias T."/>
            <person name="Riano-Pachon D.M."/>
            <person name="Di Stilio V.S."/>
        </authorList>
    </citation>
    <scope>NUCLEOTIDE SEQUENCE [LARGE SCALE GENOMIC DNA]</scope>
    <source>
        <strain evidence="3">cv. WT478/WT964</strain>
        <tissue evidence="2">Leaves</tissue>
    </source>
</reference>
<evidence type="ECO:0000313" key="3">
    <source>
        <dbReference type="Proteomes" id="UP000554482"/>
    </source>
</evidence>
<protein>
    <submittedName>
        <fullName evidence="2">Uncharacterized protein</fullName>
    </submittedName>
</protein>
<sequence>MTTVLQHCLQCLEWELSQEQARQKAEDEIEHERMQIPMIDWRSKVSAMEEDLPDIFETGKEADMEKDEEVRRGTDIFKTGK</sequence>
<comment type="caution">
    <text evidence="2">The sequence shown here is derived from an EMBL/GenBank/DDBJ whole genome shotgun (WGS) entry which is preliminary data.</text>
</comment>
<gene>
    <name evidence="2" type="ORF">FRX31_033028</name>
</gene>
<accession>A0A7J6UXN8</accession>
<keyword evidence="3" id="KW-1185">Reference proteome</keyword>
<proteinExistence type="predicted"/>
<dbReference type="EMBL" id="JABWDY010041456">
    <property type="protein sequence ID" value="KAF5177384.1"/>
    <property type="molecule type" value="Genomic_DNA"/>
</dbReference>
<organism evidence="2 3">
    <name type="scientific">Thalictrum thalictroides</name>
    <name type="common">Rue-anemone</name>
    <name type="synonym">Anemone thalictroides</name>
    <dbReference type="NCBI Taxonomy" id="46969"/>
    <lineage>
        <taxon>Eukaryota</taxon>
        <taxon>Viridiplantae</taxon>
        <taxon>Streptophyta</taxon>
        <taxon>Embryophyta</taxon>
        <taxon>Tracheophyta</taxon>
        <taxon>Spermatophyta</taxon>
        <taxon>Magnoliopsida</taxon>
        <taxon>Ranunculales</taxon>
        <taxon>Ranunculaceae</taxon>
        <taxon>Thalictroideae</taxon>
        <taxon>Thalictrum</taxon>
    </lineage>
</organism>
<dbReference type="OrthoDB" id="447637at2759"/>
<feature type="region of interest" description="Disordered" evidence="1">
    <location>
        <begin position="57"/>
        <end position="81"/>
    </location>
</feature>
<dbReference type="Proteomes" id="UP000554482">
    <property type="component" value="Unassembled WGS sequence"/>
</dbReference>
<evidence type="ECO:0000313" key="2">
    <source>
        <dbReference type="EMBL" id="KAF5177384.1"/>
    </source>
</evidence>
<dbReference type="AlphaFoldDB" id="A0A7J6UXN8"/>
<name>A0A7J6UXN8_THATH</name>
<evidence type="ECO:0000256" key="1">
    <source>
        <dbReference type="SAM" id="MobiDB-lite"/>
    </source>
</evidence>